<evidence type="ECO:0000313" key="2">
    <source>
        <dbReference type="EMBL" id="QLK26838.1"/>
    </source>
</evidence>
<accession>A0A7D6CPU9</accession>
<reference evidence="2 3" key="1">
    <citation type="submission" date="2020-07" db="EMBL/GenBank/DDBJ databases">
        <title>Natrinema (YPL30) sp. nov. and Haloterrigena xxxxxx (YPL8) sp. nov., isolated from a salt mine.</title>
        <authorList>
            <person name="Cui H."/>
        </authorList>
    </citation>
    <scope>NUCLEOTIDE SEQUENCE [LARGE SCALE GENOMIC DNA]</scope>
    <source>
        <strain evidence="2 3">YPL13</strain>
    </source>
</reference>
<proteinExistence type="predicted"/>
<evidence type="ECO:0000259" key="1">
    <source>
        <dbReference type="Pfam" id="PF24035"/>
    </source>
</evidence>
<dbReference type="Pfam" id="PF24035">
    <property type="entry name" value="DUF7344"/>
    <property type="match status" value="1"/>
</dbReference>
<protein>
    <recommendedName>
        <fullName evidence="1">DUF7344 domain-containing protein</fullName>
    </recommendedName>
</protein>
<name>A0A7D6CPU9_9EURY</name>
<dbReference type="EMBL" id="CP059154">
    <property type="protein sequence ID" value="QLK26838.1"/>
    <property type="molecule type" value="Genomic_DNA"/>
</dbReference>
<dbReference type="RefSeq" id="WP_180842009.1">
    <property type="nucleotide sequence ID" value="NZ_CP059154.1"/>
</dbReference>
<dbReference type="OrthoDB" id="331021at2157"/>
<organism evidence="2 3">
    <name type="scientific">Natrinema zhouii</name>
    <dbReference type="NCBI Taxonomy" id="1710539"/>
    <lineage>
        <taxon>Archaea</taxon>
        <taxon>Methanobacteriati</taxon>
        <taxon>Methanobacteriota</taxon>
        <taxon>Stenosarchaea group</taxon>
        <taxon>Halobacteria</taxon>
        <taxon>Halobacteriales</taxon>
        <taxon>Natrialbaceae</taxon>
        <taxon>Natrinema</taxon>
    </lineage>
</organism>
<sequence>MVKRDCPSSDVEPDEMLKLSKDEIFHLLQASRRRDIIAHLLDNERPIKMGDLVEIISAEEHETTVAELTSTQRQRVYIPLYQEHLPKLDKKGIVEYNQQRGIVRPTDRLEVFRPHLEAVDRIDGVDYADTGPVRSLIARAVSLII</sequence>
<feature type="domain" description="DUF7344" evidence="1">
    <location>
        <begin position="25"/>
        <end position="104"/>
    </location>
</feature>
<gene>
    <name evidence="2" type="ORF">HYG81_04300</name>
</gene>
<dbReference type="GeneID" id="56142399"/>
<keyword evidence="3" id="KW-1185">Reference proteome</keyword>
<dbReference type="AlphaFoldDB" id="A0A7D6CPU9"/>
<dbReference type="Proteomes" id="UP000510869">
    <property type="component" value="Chromosome"/>
</dbReference>
<evidence type="ECO:0000313" key="3">
    <source>
        <dbReference type="Proteomes" id="UP000510869"/>
    </source>
</evidence>
<dbReference type="InterPro" id="IPR055768">
    <property type="entry name" value="DUF7344"/>
</dbReference>